<feature type="domain" description="DUF7426" evidence="2">
    <location>
        <begin position="6"/>
        <end position="152"/>
    </location>
</feature>
<evidence type="ECO:0000313" key="3">
    <source>
        <dbReference type="EMBL" id="AZS06660.1"/>
    </source>
</evidence>
<feature type="region of interest" description="Disordered" evidence="1">
    <location>
        <begin position="134"/>
        <end position="182"/>
    </location>
</feature>
<dbReference type="RefSeq" id="YP_009818455.1">
    <property type="nucleotide sequence ID" value="NC_048139.1"/>
</dbReference>
<keyword evidence="4" id="KW-1185">Reference proteome</keyword>
<dbReference type="EMBL" id="MK279841">
    <property type="protein sequence ID" value="AZS06660.1"/>
    <property type="molecule type" value="Genomic_DNA"/>
</dbReference>
<sequence length="252" mass="28447">MGGRFEALDELLDEYIELPVPVGDRDGNGKQKRITYRIESPSGRDGLKIEAITQAAVTLVQGGEDINTELLDDDEERDTFKLLLGDTYETMLKDGVKWVWLRHSALTVLMWVNSGLQTAEQYWASAGDPERLARNRAERRSKQQGSSAAAKSTRRRASTSGTNRGRGTGGRQRQGNPASHGKKLLDEWPLIERDLHQVYGIDIHEVLDTRSWRWLQCRIIGLLETECRVQRHFAPPEKQPNTRSGGGGGRWR</sequence>
<dbReference type="Proteomes" id="UP000287372">
    <property type="component" value="Segment"/>
</dbReference>
<accession>A0A3S9U8R4</accession>
<protein>
    <submittedName>
        <fullName evidence="3">Tail assembly chaperone</fullName>
    </submittedName>
</protein>
<dbReference type="KEGG" id="vg:55009797"/>
<dbReference type="InterPro" id="IPR055849">
    <property type="entry name" value="DUF7426"/>
</dbReference>
<reference evidence="3 4" key="1">
    <citation type="submission" date="2018-12" db="EMBL/GenBank/DDBJ databases">
        <authorList>
            <person name="Lieu J.K."/>
            <person name="Tian C.Z."/>
            <person name="Hsaio W.J."/>
            <person name="Shaffer C.D."/>
            <person name="Weston-Hafer K.A."/>
            <person name="Russell D.A."/>
            <person name="Pope W.H."/>
            <person name="Jacobs-Sera D."/>
            <person name="Hendrix R.W."/>
            <person name="Hatfull G.F."/>
        </authorList>
    </citation>
    <scope>NUCLEOTIDE SEQUENCE [LARGE SCALE GENOMIC DNA]</scope>
</reference>
<organism evidence="3 4">
    <name type="scientific">Streptomyces phage Hiyaa</name>
    <dbReference type="NCBI Taxonomy" id="2499072"/>
    <lineage>
        <taxon>Viruses</taxon>
        <taxon>Duplodnaviria</taxon>
        <taxon>Heunggongvirae</taxon>
        <taxon>Uroviricota</taxon>
        <taxon>Caudoviricetes</taxon>
        <taxon>Hiyaavirus</taxon>
        <taxon>Hiyaavirus hiyaa</taxon>
    </lineage>
</organism>
<evidence type="ECO:0000313" key="4">
    <source>
        <dbReference type="Proteomes" id="UP000287372"/>
    </source>
</evidence>
<evidence type="ECO:0000259" key="2">
    <source>
        <dbReference type="Pfam" id="PF24201"/>
    </source>
</evidence>
<name>A0A3S9U8R4_9CAUD</name>
<evidence type="ECO:0000256" key="1">
    <source>
        <dbReference type="SAM" id="MobiDB-lite"/>
    </source>
</evidence>
<proteinExistence type="predicted"/>
<dbReference type="GeneID" id="55009797"/>
<gene>
    <name evidence="3" type="primary">20</name>
    <name evidence="3" type="ORF">SEA_HIYAA_20</name>
</gene>
<dbReference type="Pfam" id="PF24201">
    <property type="entry name" value="DUF7426"/>
    <property type="match status" value="1"/>
</dbReference>